<organism evidence="2">
    <name type="scientific">Cacopsylla melanoneura</name>
    <dbReference type="NCBI Taxonomy" id="428564"/>
    <lineage>
        <taxon>Eukaryota</taxon>
        <taxon>Metazoa</taxon>
        <taxon>Ecdysozoa</taxon>
        <taxon>Arthropoda</taxon>
        <taxon>Hexapoda</taxon>
        <taxon>Insecta</taxon>
        <taxon>Pterygota</taxon>
        <taxon>Neoptera</taxon>
        <taxon>Paraneoptera</taxon>
        <taxon>Hemiptera</taxon>
        <taxon>Sternorrhyncha</taxon>
        <taxon>Psylloidea</taxon>
        <taxon>Psyllidae</taxon>
        <taxon>Psyllinae</taxon>
        <taxon>Cacopsylla</taxon>
    </lineage>
</organism>
<dbReference type="EMBL" id="HBUF01363627">
    <property type="protein sequence ID" value="CAG6722341.1"/>
    <property type="molecule type" value="Transcribed_RNA"/>
</dbReference>
<keyword evidence="1" id="KW-0812">Transmembrane</keyword>
<evidence type="ECO:0000256" key="1">
    <source>
        <dbReference type="SAM" id="Phobius"/>
    </source>
</evidence>
<evidence type="ECO:0000313" key="2">
    <source>
        <dbReference type="EMBL" id="CAG6722341.1"/>
    </source>
</evidence>
<accession>A0A8D8VF08</accession>
<keyword evidence="1" id="KW-1133">Transmembrane helix</keyword>
<name>A0A8D8VF08_9HEMI</name>
<proteinExistence type="predicted"/>
<reference evidence="2" key="1">
    <citation type="submission" date="2021-05" db="EMBL/GenBank/DDBJ databases">
        <authorList>
            <person name="Alioto T."/>
            <person name="Alioto T."/>
            <person name="Gomez Garrido J."/>
        </authorList>
    </citation>
    <scope>NUCLEOTIDE SEQUENCE</scope>
</reference>
<keyword evidence="1" id="KW-0472">Membrane</keyword>
<dbReference type="AlphaFoldDB" id="A0A8D8VF08"/>
<sequence length="138" mass="15823">MKSEYKRVENEVVVSQEGRGRVVGKNIGRRKKTRRRKIERSIKKREKIEIENGTKKEIESVIRIEIGKRIRKEVGLTLKNTRIESIVIVTKKEKGRSIRVAVVHILIILTSPNQVVVAAAVVIIHQESIQQSQTTLHT</sequence>
<protein>
    <submittedName>
        <fullName evidence="2">Uncharacterized protein</fullName>
    </submittedName>
</protein>
<feature type="transmembrane region" description="Helical" evidence="1">
    <location>
        <begin position="101"/>
        <end position="124"/>
    </location>
</feature>